<dbReference type="EMBL" id="PFAS01000030">
    <property type="protein sequence ID" value="PIT93881.1"/>
    <property type="molecule type" value="Genomic_DNA"/>
</dbReference>
<evidence type="ECO:0000313" key="2">
    <source>
        <dbReference type="Proteomes" id="UP000229335"/>
    </source>
</evidence>
<gene>
    <name evidence="1" type="ORF">COU00_01840</name>
</gene>
<name>A0A2M6WM53_9BACT</name>
<dbReference type="GO" id="GO:0006261">
    <property type="term" value="P:DNA-templated DNA replication"/>
    <property type="evidence" value="ECO:0007669"/>
    <property type="project" value="TreeGrafter"/>
</dbReference>
<dbReference type="SUPFAM" id="SSF52540">
    <property type="entry name" value="P-loop containing nucleoside triphosphate hydrolases"/>
    <property type="match status" value="1"/>
</dbReference>
<dbReference type="PANTHER" id="PTHR11669">
    <property type="entry name" value="REPLICATION FACTOR C / DNA POLYMERASE III GAMMA-TAU SUBUNIT"/>
    <property type="match status" value="1"/>
</dbReference>
<evidence type="ECO:0000313" key="1">
    <source>
        <dbReference type="EMBL" id="PIT93881.1"/>
    </source>
</evidence>
<dbReference type="AlphaFoldDB" id="A0A2M6WM53"/>
<comment type="caution">
    <text evidence="1">The sequence shown here is derived from an EMBL/GenBank/DDBJ whole genome shotgun (WGS) entry which is preliminary data.</text>
</comment>
<dbReference type="Pfam" id="PF13177">
    <property type="entry name" value="DNA_pol3_delta2"/>
    <property type="match status" value="1"/>
</dbReference>
<dbReference type="Proteomes" id="UP000229335">
    <property type="component" value="Unassembled WGS sequence"/>
</dbReference>
<sequence>MSDGRKFEFNWPWFGNRHIIDFLQGSILSRELSHFYIFSGLPDLGKSALALAFSASLLCRNFADGQGLLPCGSCPSCLEVKKAAHSDLTFLRLAEEKKNISVEQVRNFIRLMSLGSFASGFKIGLVKSAESLSLEAANCLLKTLEEPKPGVVIILLTSHLEQLPATILSRGQILLFRPAAREQVYDYLVNEHKLTRDFARVLSRISSGRPALAAKLANDPGFFAGRKKIILTLIKMMSDNISGRFQAIEEIIKQEPGSAVETLEVWQTITRDLLLMRLNLEELTANELALNELREVNLPIAGLLNLQEKIKEGMKYLAANANPRTVLENISLQT</sequence>
<protein>
    <recommendedName>
        <fullName evidence="3">DNA polymerase III subunit delta</fullName>
    </recommendedName>
</protein>
<evidence type="ECO:0008006" key="3">
    <source>
        <dbReference type="Google" id="ProtNLM"/>
    </source>
</evidence>
<dbReference type="InterPro" id="IPR027417">
    <property type="entry name" value="P-loop_NTPase"/>
</dbReference>
<dbReference type="PANTHER" id="PTHR11669:SF8">
    <property type="entry name" value="DNA POLYMERASE III SUBUNIT DELTA"/>
    <property type="match status" value="1"/>
</dbReference>
<proteinExistence type="predicted"/>
<accession>A0A2M6WM53</accession>
<reference evidence="2" key="1">
    <citation type="submission" date="2017-09" db="EMBL/GenBank/DDBJ databases">
        <title>Depth-based differentiation of microbial function through sediment-hosted aquifers and enrichment of novel symbionts in the deep terrestrial subsurface.</title>
        <authorList>
            <person name="Probst A.J."/>
            <person name="Ladd B."/>
            <person name="Jarett J.K."/>
            <person name="Geller-Mcgrath D.E."/>
            <person name="Sieber C.M.K."/>
            <person name="Emerson J.B."/>
            <person name="Anantharaman K."/>
            <person name="Thomas B.C."/>
            <person name="Malmstrom R."/>
            <person name="Stieglmeier M."/>
            <person name="Klingl A."/>
            <person name="Woyke T."/>
            <person name="Ryan C.M."/>
            <person name="Banfield J.F."/>
        </authorList>
    </citation>
    <scope>NUCLEOTIDE SEQUENCE [LARGE SCALE GENOMIC DNA]</scope>
</reference>
<organism evidence="1 2">
    <name type="scientific">Candidatus Falkowbacteria bacterium CG10_big_fil_rev_8_21_14_0_10_43_11</name>
    <dbReference type="NCBI Taxonomy" id="1974568"/>
    <lineage>
        <taxon>Bacteria</taxon>
        <taxon>Candidatus Falkowiibacteriota</taxon>
    </lineage>
</organism>
<dbReference type="Gene3D" id="3.40.50.300">
    <property type="entry name" value="P-loop containing nucleotide triphosphate hydrolases"/>
    <property type="match status" value="1"/>
</dbReference>
<dbReference type="InterPro" id="IPR050238">
    <property type="entry name" value="DNA_Rep/Repair_Clamp_Loader"/>
</dbReference>